<protein>
    <submittedName>
        <fullName evidence="3">Membrane integrity-associated transporter subunit PqiC</fullName>
    </submittedName>
</protein>
<sequence>MKRRMMALTLLGLLAGCSTAQKLHYYSLDVDSPKPTSIMVQPQHQLVLQPVALSDQINRMSLVYQLEGNELHFAEYHRWAGPLDAQLNQLTLNGLSSRLPGWVVRQDGARKVPVLAISVERFQGRHDGRALLSGRWRLLTEEGVVLRDVPFQQELVLPADGYGSLVDQLGQGWQLLVDHIATELRIGLEMNAKKLISLPLRQATTVDVLLGSSVELPL</sequence>
<feature type="signal peptide" evidence="1">
    <location>
        <begin position="1"/>
        <end position="20"/>
    </location>
</feature>
<dbReference type="EMBL" id="JAAIKZ010000024">
    <property type="protein sequence ID" value="NEX75965.1"/>
    <property type="molecule type" value="Genomic_DNA"/>
</dbReference>
<reference evidence="3 4" key="1">
    <citation type="submission" date="2020-02" db="EMBL/GenBank/DDBJ databases">
        <title>Genome sequencing of Aeromonas rivipollensis.</title>
        <authorList>
            <person name="Fono-Tamo Ubani E.K."/>
            <person name="Lekota K.E."/>
        </authorList>
    </citation>
    <scope>NUCLEOTIDE SEQUENCE [LARGE SCALE GENOMIC DNA]</scope>
    <source>
        <strain evidence="3 4">G87</strain>
    </source>
</reference>
<dbReference type="Gene3D" id="3.40.50.10610">
    <property type="entry name" value="ABC-type transport auxiliary lipoprotein component"/>
    <property type="match status" value="1"/>
</dbReference>
<proteinExistence type="predicted"/>
<dbReference type="SUPFAM" id="SSF159594">
    <property type="entry name" value="XCC0632-like"/>
    <property type="match status" value="1"/>
</dbReference>
<evidence type="ECO:0000313" key="4">
    <source>
        <dbReference type="Proteomes" id="UP000480681"/>
    </source>
</evidence>
<feature type="domain" description="ABC-type transport auxiliary lipoprotein component" evidence="2">
    <location>
        <begin position="26"/>
        <end position="181"/>
    </location>
</feature>
<evidence type="ECO:0000256" key="1">
    <source>
        <dbReference type="SAM" id="SignalP"/>
    </source>
</evidence>
<dbReference type="Pfam" id="PF03886">
    <property type="entry name" value="ABC_trans_aux"/>
    <property type="match status" value="1"/>
</dbReference>
<keyword evidence="1" id="KW-0732">Signal</keyword>
<comment type="caution">
    <text evidence="3">The sequence shown here is derived from an EMBL/GenBank/DDBJ whole genome shotgun (WGS) entry which is preliminary data.</text>
</comment>
<organism evidence="3 4">
    <name type="scientific">Aeromonas rivipollensis</name>
    <dbReference type="NCBI Taxonomy" id="948519"/>
    <lineage>
        <taxon>Bacteria</taxon>
        <taxon>Pseudomonadati</taxon>
        <taxon>Pseudomonadota</taxon>
        <taxon>Gammaproteobacteria</taxon>
        <taxon>Aeromonadales</taxon>
        <taxon>Aeromonadaceae</taxon>
        <taxon>Aeromonas</taxon>
    </lineage>
</organism>
<evidence type="ECO:0000259" key="2">
    <source>
        <dbReference type="Pfam" id="PF03886"/>
    </source>
</evidence>
<dbReference type="PROSITE" id="PS51257">
    <property type="entry name" value="PROKAR_LIPOPROTEIN"/>
    <property type="match status" value="1"/>
</dbReference>
<dbReference type="InterPro" id="IPR005586">
    <property type="entry name" value="ABC_trans_aux"/>
</dbReference>
<dbReference type="AlphaFoldDB" id="A0AAW9YCF1"/>
<dbReference type="Proteomes" id="UP000480681">
    <property type="component" value="Unassembled WGS sequence"/>
</dbReference>
<feature type="chain" id="PRO_5043981903" evidence="1">
    <location>
        <begin position="21"/>
        <end position="218"/>
    </location>
</feature>
<evidence type="ECO:0000313" key="3">
    <source>
        <dbReference type="EMBL" id="NEX75965.1"/>
    </source>
</evidence>
<name>A0AAW9YCF1_9GAMM</name>
<accession>A0AAW9YCF1</accession>
<gene>
    <name evidence="3" type="ORF">G4911_14695</name>
</gene>